<reference evidence="3" key="1">
    <citation type="submission" date="2025-08" db="UniProtKB">
        <authorList>
            <consortium name="RefSeq"/>
        </authorList>
    </citation>
    <scope>IDENTIFICATION</scope>
</reference>
<dbReference type="GeneID" id="106746649"/>
<sequence length="208" mass="21231">MKRLAIVLLALTNLASAKPAFLPVPLTYASLTPAGQIAADNGAPDKPEVARTQLDDRVNEATRSQASRQSSPPTTTFINNGLSSLTQPAPLGADGRVVDTAEVAAAKAAHTAAHANERLNLANEAARSGGASEVADNSDTPGVRVDEKIDLARIVDGGGAVVPLVFGNGVVVTALLPVDPELPEVNDAKTVDALAVAGPALAYGRLVY</sequence>
<feature type="chain" id="PRO_5027758934" evidence="1">
    <location>
        <begin position="18"/>
        <end position="208"/>
    </location>
</feature>
<name>A0A6P3XKD9_DINQU</name>
<dbReference type="KEGG" id="dqu:106746649"/>
<protein>
    <submittedName>
        <fullName evidence="3">Uncharacterized protein LOC106746649</fullName>
    </submittedName>
</protein>
<evidence type="ECO:0000256" key="1">
    <source>
        <dbReference type="SAM" id="SignalP"/>
    </source>
</evidence>
<dbReference type="AlphaFoldDB" id="A0A6P3XKD9"/>
<dbReference type="Proteomes" id="UP000515204">
    <property type="component" value="Unplaced"/>
</dbReference>
<accession>A0A6P3XKD9</accession>
<dbReference type="RefSeq" id="XP_014478931.1">
    <property type="nucleotide sequence ID" value="XM_014623445.1"/>
</dbReference>
<organism evidence="2 3">
    <name type="scientific">Dinoponera quadriceps</name>
    <name type="common">South American ant</name>
    <dbReference type="NCBI Taxonomy" id="609295"/>
    <lineage>
        <taxon>Eukaryota</taxon>
        <taxon>Metazoa</taxon>
        <taxon>Ecdysozoa</taxon>
        <taxon>Arthropoda</taxon>
        <taxon>Hexapoda</taxon>
        <taxon>Insecta</taxon>
        <taxon>Pterygota</taxon>
        <taxon>Neoptera</taxon>
        <taxon>Endopterygota</taxon>
        <taxon>Hymenoptera</taxon>
        <taxon>Apocrita</taxon>
        <taxon>Aculeata</taxon>
        <taxon>Formicoidea</taxon>
        <taxon>Formicidae</taxon>
        <taxon>Ponerinae</taxon>
        <taxon>Ponerini</taxon>
        <taxon>Dinoponera</taxon>
    </lineage>
</organism>
<dbReference type="OrthoDB" id="7697492at2759"/>
<keyword evidence="2" id="KW-1185">Reference proteome</keyword>
<keyword evidence="1" id="KW-0732">Signal</keyword>
<gene>
    <name evidence="3" type="primary">LOC106746649</name>
</gene>
<proteinExistence type="predicted"/>
<feature type="signal peptide" evidence="1">
    <location>
        <begin position="1"/>
        <end position="17"/>
    </location>
</feature>
<evidence type="ECO:0000313" key="3">
    <source>
        <dbReference type="RefSeq" id="XP_014478931.1"/>
    </source>
</evidence>
<evidence type="ECO:0000313" key="2">
    <source>
        <dbReference type="Proteomes" id="UP000515204"/>
    </source>
</evidence>